<keyword evidence="7" id="KW-1185">Reference proteome</keyword>
<evidence type="ECO:0000313" key="6">
    <source>
        <dbReference type="EMBL" id="TWI38238.1"/>
    </source>
</evidence>
<dbReference type="InterPro" id="IPR004968">
    <property type="entry name" value="DNA_primase/NTPase_C"/>
</dbReference>
<dbReference type="InterPro" id="IPR014818">
    <property type="entry name" value="Phage/plasmid_primase_P4_C"/>
</dbReference>
<dbReference type="PROSITE" id="PS51206">
    <property type="entry name" value="SF3_HELICASE_1"/>
    <property type="match status" value="1"/>
</dbReference>
<dbReference type="GO" id="GO:0005524">
    <property type="term" value="F:ATP binding"/>
    <property type="evidence" value="ECO:0007669"/>
    <property type="project" value="UniProtKB-KW"/>
</dbReference>
<dbReference type="Proteomes" id="UP000316225">
    <property type="component" value="Unassembled WGS sequence"/>
</dbReference>
<evidence type="ECO:0000259" key="5">
    <source>
        <dbReference type="PROSITE" id="PS51206"/>
    </source>
</evidence>
<comment type="caution">
    <text evidence="6">The sequence shown here is derived from an EMBL/GenBank/DDBJ whole genome shotgun (WGS) entry which is preliminary data.</text>
</comment>
<dbReference type="PANTHER" id="PTHR35372">
    <property type="entry name" value="ATP BINDING PROTEIN-RELATED"/>
    <property type="match status" value="1"/>
</dbReference>
<evidence type="ECO:0000256" key="1">
    <source>
        <dbReference type="ARBA" id="ARBA00022741"/>
    </source>
</evidence>
<dbReference type="AlphaFoldDB" id="A0A562P175"/>
<sequence>MNIFEKFENALDREPTMTVDRFCSTLEHTELGNAYRIQIRHGDVLRFSRESASWIAYNGVAWQRNSNHEAMKRVEDMIHAIDVEKAHNPFLAADDEDGRKKRDEWKSEMTKHARRSQSKNAMKSALSLAETGLIADEADFDRKPELLNTPDGTVCLKDGRVYPNDPKDMLTGVTLMTYDPKAARADWEAFITDICKDRNGRHDPAKEAYLKVALGYSLFAHNERSLFFFITGDDRDETRNGRNGKTVLMDAVAAAIGPDYVRRFESRMLCRHNGKAPEATDRLPLIGSRIAFCSELNPSDVLDTATMKAVTGESETYVRSLHANAKSIRTTATPWLLTNHLPKISENDQAVWSRVRRIRFLNYFWNGEGQEPKGHWQALDTGLLDRLKKEASGILSWLIEGAVEYATNGFPEYADAMDSLSKTREEADPVGDFLSSCVSKGDNARVTSKEIYAAYVTYCSENGAEPMSVTAFGKAMNAKGFDSVKIGGVVYRAGIRFTVIGRAYAEGNDPRGAIDFIAQAEDGERLAGTEMSDEDLSRVPEHASIGDAFTSESGKVFKIVKAGHAIELENANVIPFKKSARR</sequence>
<keyword evidence="1" id="KW-0547">Nucleotide-binding</keyword>
<dbReference type="RefSeq" id="WP_145396009.1">
    <property type="nucleotide sequence ID" value="NZ_VLKU01000001.1"/>
</dbReference>
<dbReference type="Gene3D" id="1.10.10.10">
    <property type="entry name" value="Winged helix-like DNA-binding domain superfamily/Winged helix DNA-binding domain"/>
    <property type="match status" value="1"/>
</dbReference>
<dbReference type="PANTHER" id="PTHR35372:SF2">
    <property type="entry name" value="SF3 HELICASE DOMAIN-CONTAINING PROTEIN"/>
    <property type="match status" value="1"/>
</dbReference>
<dbReference type="SMART" id="SM00885">
    <property type="entry name" value="D5_N"/>
    <property type="match status" value="1"/>
</dbReference>
<dbReference type="EMBL" id="VLKU01000001">
    <property type="protein sequence ID" value="TWI38238.1"/>
    <property type="molecule type" value="Genomic_DNA"/>
</dbReference>
<dbReference type="GO" id="GO:0004386">
    <property type="term" value="F:helicase activity"/>
    <property type="evidence" value="ECO:0007669"/>
    <property type="project" value="UniProtKB-KW"/>
</dbReference>
<organism evidence="6 7">
    <name type="scientific">Paracoccus sulfuroxidans</name>
    <dbReference type="NCBI Taxonomy" id="384678"/>
    <lineage>
        <taxon>Bacteria</taxon>
        <taxon>Pseudomonadati</taxon>
        <taxon>Pseudomonadota</taxon>
        <taxon>Alphaproteobacteria</taxon>
        <taxon>Rhodobacterales</taxon>
        <taxon>Paracoccaceae</taxon>
        <taxon>Paracoccus</taxon>
    </lineage>
</organism>
<evidence type="ECO:0000256" key="4">
    <source>
        <dbReference type="ARBA" id="ARBA00022840"/>
    </source>
</evidence>
<dbReference type="NCBIfam" id="TIGR01613">
    <property type="entry name" value="primase_Cterm"/>
    <property type="match status" value="1"/>
</dbReference>
<feature type="domain" description="SF3 helicase" evidence="5">
    <location>
        <begin position="205"/>
        <end position="373"/>
    </location>
</feature>
<reference evidence="6 7" key="1">
    <citation type="journal article" date="2015" name="Stand. Genomic Sci.">
        <title>Genomic Encyclopedia of Bacterial and Archaeal Type Strains, Phase III: the genomes of soil and plant-associated and newly described type strains.</title>
        <authorList>
            <person name="Whitman W.B."/>
            <person name="Woyke T."/>
            <person name="Klenk H.P."/>
            <person name="Zhou Y."/>
            <person name="Lilburn T.G."/>
            <person name="Beck B.J."/>
            <person name="De Vos P."/>
            <person name="Vandamme P."/>
            <person name="Eisen J.A."/>
            <person name="Garrity G."/>
            <person name="Hugenholtz P."/>
            <person name="Kyrpides N.C."/>
        </authorList>
    </citation>
    <scope>NUCLEOTIDE SEQUENCE [LARGE SCALE GENOMIC DNA]</scope>
    <source>
        <strain evidence="6 7">CGMCC 1.5364</strain>
    </source>
</reference>
<keyword evidence="4" id="KW-0067">ATP-binding</keyword>
<evidence type="ECO:0000313" key="7">
    <source>
        <dbReference type="Proteomes" id="UP000316225"/>
    </source>
</evidence>
<dbReference type="InterPro" id="IPR036388">
    <property type="entry name" value="WH-like_DNA-bd_sf"/>
</dbReference>
<proteinExistence type="predicted"/>
<accession>A0A562P175</accession>
<dbReference type="Pfam" id="PF08706">
    <property type="entry name" value="D5_N"/>
    <property type="match status" value="1"/>
</dbReference>
<dbReference type="GO" id="GO:0016787">
    <property type="term" value="F:hydrolase activity"/>
    <property type="evidence" value="ECO:0007669"/>
    <property type="project" value="UniProtKB-KW"/>
</dbReference>
<evidence type="ECO:0000256" key="2">
    <source>
        <dbReference type="ARBA" id="ARBA00022801"/>
    </source>
</evidence>
<evidence type="ECO:0000256" key="3">
    <source>
        <dbReference type="ARBA" id="ARBA00022806"/>
    </source>
</evidence>
<dbReference type="InterPro" id="IPR006500">
    <property type="entry name" value="Helicase_put_C_phage/plasmid"/>
</dbReference>
<dbReference type="InterPro" id="IPR014015">
    <property type="entry name" value="Helicase_SF3_DNA-vir"/>
</dbReference>
<dbReference type="Pfam" id="PF03288">
    <property type="entry name" value="Pox_D5"/>
    <property type="match status" value="1"/>
</dbReference>
<dbReference type="InterPro" id="IPR051620">
    <property type="entry name" value="ORF904-like_C"/>
</dbReference>
<name>A0A562P175_9RHOB</name>
<dbReference type="InterPro" id="IPR027417">
    <property type="entry name" value="P-loop_NTPase"/>
</dbReference>
<dbReference type="Gene3D" id="3.40.50.300">
    <property type="entry name" value="P-loop containing nucleotide triphosphate hydrolases"/>
    <property type="match status" value="1"/>
</dbReference>
<gene>
    <name evidence="6" type="ORF">IQ24_00376</name>
</gene>
<keyword evidence="2" id="KW-0378">Hydrolase</keyword>
<dbReference type="OrthoDB" id="9763644at2"/>
<keyword evidence="3" id="KW-0347">Helicase</keyword>
<protein>
    <submittedName>
        <fullName evidence="6">P4 family phage/plasmid primase-like protein</fullName>
    </submittedName>
</protein>